<keyword evidence="5 7" id="KW-0687">Ribonucleoprotein</keyword>
<dbReference type="AlphaFoldDB" id="A0A8J7QE99"/>
<keyword evidence="4 7" id="KW-0689">Ribosomal protein</keyword>
<comment type="function">
    <text evidence="7 10">This protein binds specifically to 23S rRNA; its binding is stimulated by other ribosomal proteins, e.g., L4, L17, and L20. It is important during the early stages of 50S assembly. It makes multiple contacts with different domains of the 23S rRNA in the assembled 50S subunit and ribosome.</text>
</comment>
<dbReference type="Proteomes" id="UP000664417">
    <property type="component" value="Unassembled WGS sequence"/>
</dbReference>
<dbReference type="InterPro" id="IPR018260">
    <property type="entry name" value="Ribosomal_uL22_CS"/>
</dbReference>
<dbReference type="Pfam" id="PF00237">
    <property type="entry name" value="Ribosomal_L22"/>
    <property type="match status" value="1"/>
</dbReference>
<gene>
    <name evidence="7 11" type="primary">rplV</name>
    <name evidence="11" type="ORF">J3U88_27650</name>
</gene>
<dbReference type="InterPro" id="IPR005727">
    <property type="entry name" value="Ribosomal_uL22_bac/chlpt-type"/>
</dbReference>
<dbReference type="PANTHER" id="PTHR13501">
    <property type="entry name" value="CHLOROPLAST 50S RIBOSOMAL PROTEIN L22-RELATED"/>
    <property type="match status" value="1"/>
</dbReference>
<dbReference type="PROSITE" id="PS00464">
    <property type="entry name" value="RIBOSOMAL_L22"/>
    <property type="match status" value="1"/>
</dbReference>
<evidence type="ECO:0000313" key="11">
    <source>
        <dbReference type="EMBL" id="MBO1322279.1"/>
    </source>
</evidence>
<dbReference type="InterPro" id="IPR001063">
    <property type="entry name" value="Ribosomal_uL22"/>
</dbReference>
<name>A0A8J7QE99_9BACT</name>
<organism evidence="11 12">
    <name type="scientific">Acanthopleuribacter pedis</name>
    <dbReference type="NCBI Taxonomy" id="442870"/>
    <lineage>
        <taxon>Bacteria</taxon>
        <taxon>Pseudomonadati</taxon>
        <taxon>Acidobacteriota</taxon>
        <taxon>Holophagae</taxon>
        <taxon>Acanthopleuribacterales</taxon>
        <taxon>Acanthopleuribacteraceae</taxon>
        <taxon>Acanthopleuribacter</taxon>
    </lineage>
</organism>
<evidence type="ECO:0000256" key="8">
    <source>
        <dbReference type="RuleBase" id="RU004005"/>
    </source>
</evidence>
<evidence type="ECO:0000256" key="4">
    <source>
        <dbReference type="ARBA" id="ARBA00022980"/>
    </source>
</evidence>
<dbReference type="GO" id="GO:0003735">
    <property type="term" value="F:structural constituent of ribosome"/>
    <property type="evidence" value="ECO:0007669"/>
    <property type="project" value="InterPro"/>
</dbReference>
<dbReference type="NCBIfam" id="TIGR01044">
    <property type="entry name" value="rplV_bact"/>
    <property type="match status" value="1"/>
</dbReference>
<evidence type="ECO:0000313" key="12">
    <source>
        <dbReference type="Proteomes" id="UP000664417"/>
    </source>
</evidence>
<keyword evidence="12" id="KW-1185">Reference proteome</keyword>
<dbReference type="GO" id="GO:0022625">
    <property type="term" value="C:cytosolic large ribosomal subunit"/>
    <property type="evidence" value="ECO:0007669"/>
    <property type="project" value="TreeGrafter"/>
</dbReference>
<accession>A0A8J7QE99</accession>
<dbReference type="PANTHER" id="PTHR13501:SF8">
    <property type="entry name" value="LARGE RIBOSOMAL SUBUNIT PROTEIN UL22M"/>
    <property type="match status" value="1"/>
</dbReference>
<evidence type="ECO:0000256" key="9">
    <source>
        <dbReference type="RuleBase" id="RU004006"/>
    </source>
</evidence>
<protein>
    <recommendedName>
        <fullName evidence="6 7">Large ribosomal subunit protein uL22</fullName>
    </recommendedName>
</protein>
<dbReference type="GO" id="GO:0006412">
    <property type="term" value="P:translation"/>
    <property type="evidence" value="ECO:0007669"/>
    <property type="project" value="UniProtKB-UniRule"/>
</dbReference>
<reference evidence="11" key="1">
    <citation type="submission" date="2021-03" db="EMBL/GenBank/DDBJ databases">
        <authorList>
            <person name="Wang G."/>
        </authorList>
    </citation>
    <scope>NUCLEOTIDE SEQUENCE</scope>
    <source>
        <strain evidence="11">KCTC 12899</strain>
    </source>
</reference>
<proteinExistence type="inferred from homology"/>
<dbReference type="RefSeq" id="WP_207862250.1">
    <property type="nucleotide sequence ID" value="NZ_JAFREP010000033.1"/>
</dbReference>
<evidence type="ECO:0000256" key="5">
    <source>
        <dbReference type="ARBA" id="ARBA00023274"/>
    </source>
</evidence>
<evidence type="ECO:0000256" key="6">
    <source>
        <dbReference type="ARBA" id="ARBA00035207"/>
    </source>
</evidence>
<comment type="function">
    <text evidence="7">The globular domain of the protein is located near the polypeptide exit tunnel on the outside of the subunit, while an extended beta-hairpin is found that lines the wall of the exit tunnel in the center of the 70S ribosome.</text>
</comment>
<dbReference type="Gene3D" id="3.90.470.10">
    <property type="entry name" value="Ribosomal protein L22/L17"/>
    <property type="match status" value="1"/>
</dbReference>
<comment type="similarity">
    <text evidence="1 7 8">Belongs to the universal ribosomal protein uL22 family.</text>
</comment>
<dbReference type="InterPro" id="IPR047867">
    <property type="entry name" value="Ribosomal_uL22_bac/org-type"/>
</dbReference>
<dbReference type="SUPFAM" id="SSF54843">
    <property type="entry name" value="Ribosomal protein L22"/>
    <property type="match status" value="1"/>
</dbReference>
<evidence type="ECO:0000256" key="1">
    <source>
        <dbReference type="ARBA" id="ARBA00009451"/>
    </source>
</evidence>
<evidence type="ECO:0000256" key="3">
    <source>
        <dbReference type="ARBA" id="ARBA00022884"/>
    </source>
</evidence>
<comment type="caution">
    <text evidence="11">The sequence shown here is derived from an EMBL/GenBank/DDBJ whole genome shotgun (WGS) entry which is preliminary data.</text>
</comment>
<evidence type="ECO:0000256" key="10">
    <source>
        <dbReference type="RuleBase" id="RU004008"/>
    </source>
</evidence>
<dbReference type="HAMAP" id="MF_01331_B">
    <property type="entry name" value="Ribosomal_uL22_B"/>
    <property type="match status" value="1"/>
</dbReference>
<sequence length="113" mass="12619">MIAKAKAKYIRGSARKARLVVDQIRGQKVDKALSILAFSPKRAARHIEECLKSAVANAMQKDGTIDPDDLYVSKAVIDEGPTMKRIQPRAMGRAFRINKRFNHISIELSQLEG</sequence>
<keyword evidence="3 7" id="KW-0694">RNA-binding</keyword>
<evidence type="ECO:0000256" key="7">
    <source>
        <dbReference type="HAMAP-Rule" id="MF_01331"/>
    </source>
</evidence>
<dbReference type="EMBL" id="JAFREP010000033">
    <property type="protein sequence ID" value="MBO1322279.1"/>
    <property type="molecule type" value="Genomic_DNA"/>
</dbReference>
<evidence type="ECO:0000256" key="2">
    <source>
        <dbReference type="ARBA" id="ARBA00022730"/>
    </source>
</evidence>
<comment type="subunit">
    <text evidence="7 9">Part of the 50S ribosomal subunit.</text>
</comment>
<dbReference type="InterPro" id="IPR036394">
    <property type="entry name" value="Ribosomal_uL22_sf"/>
</dbReference>
<dbReference type="CDD" id="cd00336">
    <property type="entry name" value="Ribosomal_L22"/>
    <property type="match status" value="1"/>
</dbReference>
<keyword evidence="2 7" id="KW-0699">rRNA-binding</keyword>
<dbReference type="GO" id="GO:0019843">
    <property type="term" value="F:rRNA binding"/>
    <property type="evidence" value="ECO:0007669"/>
    <property type="project" value="UniProtKB-UniRule"/>
</dbReference>